<dbReference type="CDD" id="cd00408">
    <property type="entry name" value="DHDPS-like"/>
    <property type="match status" value="1"/>
</dbReference>
<dbReference type="RefSeq" id="WP_162657420.1">
    <property type="nucleotide sequence ID" value="NZ_LR593887.1"/>
</dbReference>
<dbReference type="InParanoid" id="A0A6C2YM70"/>
<name>A0A6C2YM70_9BACT</name>
<evidence type="ECO:0008006" key="6">
    <source>
        <dbReference type="Google" id="ProtNLM"/>
    </source>
</evidence>
<dbReference type="Proteomes" id="UP000464378">
    <property type="component" value="Chromosome"/>
</dbReference>
<dbReference type="PANTHER" id="PTHR12128">
    <property type="entry name" value="DIHYDRODIPICOLINATE SYNTHASE"/>
    <property type="match status" value="1"/>
</dbReference>
<evidence type="ECO:0000256" key="1">
    <source>
        <dbReference type="ARBA" id="ARBA00007592"/>
    </source>
</evidence>
<dbReference type="GO" id="GO:0008840">
    <property type="term" value="F:4-hydroxy-tetrahydrodipicolinate synthase activity"/>
    <property type="evidence" value="ECO:0007669"/>
    <property type="project" value="TreeGrafter"/>
</dbReference>
<dbReference type="KEGG" id="tim:GMBLW1_17370"/>
<reference evidence="4" key="1">
    <citation type="submission" date="2019-04" db="EMBL/GenBank/DDBJ databases">
        <authorList>
            <consortium name="Science for Life Laboratories"/>
        </authorList>
    </citation>
    <scope>NUCLEOTIDE SEQUENCE</scope>
    <source>
        <strain evidence="4">MBLW1</strain>
    </source>
</reference>
<comment type="similarity">
    <text evidence="1">Belongs to the DapA family.</text>
</comment>
<organism evidence="4">
    <name type="scientific">Tuwongella immobilis</name>
    <dbReference type="NCBI Taxonomy" id="692036"/>
    <lineage>
        <taxon>Bacteria</taxon>
        <taxon>Pseudomonadati</taxon>
        <taxon>Planctomycetota</taxon>
        <taxon>Planctomycetia</taxon>
        <taxon>Gemmatales</taxon>
        <taxon>Gemmataceae</taxon>
        <taxon>Tuwongella</taxon>
    </lineage>
</organism>
<keyword evidence="3" id="KW-0704">Schiff base</keyword>
<evidence type="ECO:0000256" key="2">
    <source>
        <dbReference type="ARBA" id="ARBA00023239"/>
    </source>
</evidence>
<evidence type="ECO:0000313" key="5">
    <source>
        <dbReference type="Proteomes" id="UP000464378"/>
    </source>
</evidence>
<proteinExistence type="inferred from homology"/>
<dbReference type="InterPro" id="IPR013785">
    <property type="entry name" value="Aldolase_TIM"/>
</dbReference>
<gene>
    <name evidence="4" type="ORF">GMBLW1_17370</name>
</gene>
<evidence type="ECO:0000256" key="3">
    <source>
        <dbReference type="ARBA" id="ARBA00023270"/>
    </source>
</evidence>
<accession>A0A6C2YM70</accession>
<dbReference type="PROSITE" id="PS00665">
    <property type="entry name" value="DHDPS_1"/>
    <property type="match status" value="1"/>
</dbReference>
<dbReference type="PANTHER" id="PTHR12128:SF66">
    <property type="entry name" value="4-HYDROXY-2-OXOGLUTARATE ALDOLASE, MITOCHONDRIAL"/>
    <property type="match status" value="1"/>
</dbReference>
<evidence type="ECO:0000313" key="4">
    <source>
        <dbReference type="EMBL" id="VIP02223.1"/>
    </source>
</evidence>
<dbReference type="InterPro" id="IPR002220">
    <property type="entry name" value="DapA-like"/>
</dbReference>
<dbReference type="Gene3D" id="3.20.20.70">
    <property type="entry name" value="Aldolase class I"/>
    <property type="match status" value="1"/>
</dbReference>
<dbReference type="SMART" id="SM01130">
    <property type="entry name" value="DHDPS"/>
    <property type="match status" value="1"/>
</dbReference>
<keyword evidence="2" id="KW-0456">Lyase</keyword>
<protein>
    <recommendedName>
        <fullName evidence="6">Dihydrodipicolinate synthase family protein</fullName>
    </recommendedName>
</protein>
<keyword evidence="5" id="KW-1185">Reference proteome</keyword>
<dbReference type="AlphaFoldDB" id="A0A6C2YM70"/>
<dbReference type="SUPFAM" id="SSF51569">
    <property type="entry name" value="Aldolase"/>
    <property type="match status" value="1"/>
</dbReference>
<dbReference type="EMBL" id="LR593887">
    <property type="protein sequence ID" value="VTS00756.1"/>
    <property type="molecule type" value="Genomic_DNA"/>
</dbReference>
<dbReference type="EMBL" id="LR586016">
    <property type="protein sequence ID" value="VIP02223.1"/>
    <property type="molecule type" value="Genomic_DNA"/>
</dbReference>
<sequence>MNSIAATRRQFQHRLFPNGIPPLWCPTLTHFQAAGVLNEARIQAHLRAIAPQVRGILVPGSTGEGWEMTDAEIETLLQTVLPAAPAAGIHVLIGILKTDTASVLNALQTLKPMLEHPAVVGVTICPPQGADRSQIEIRDALRTVLDRGHPTALYQLPQVTQNEMAPETVAELAAEYANFILFKDTSGSDRVALADVDLESVFLVRGAEIGGYFQWPKSAGGPYDGFLLSTANGFSRELAAILQHLRDGQHSEAEQLSRQLQQLVQSIFATVCGFAHGNAFTNANKLVDHFRAFGRAGFQTAPPLLLRGAQLPAEWIATAGSLLDQAGMLPEVGYWKPEESQNNHINGLTKP</sequence>
<dbReference type="InterPro" id="IPR020624">
    <property type="entry name" value="Schiff_base-form_aldolases_CS"/>
</dbReference>
<dbReference type="Pfam" id="PF00701">
    <property type="entry name" value="DHDPS"/>
    <property type="match status" value="1"/>
</dbReference>